<gene>
    <name evidence="8" type="ORF">DCO56_16960</name>
</gene>
<dbReference type="GO" id="GO:0009279">
    <property type="term" value="C:cell outer membrane"/>
    <property type="evidence" value="ECO:0007669"/>
    <property type="project" value="UniProtKB-SubCell"/>
</dbReference>
<evidence type="ECO:0000256" key="3">
    <source>
        <dbReference type="ARBA" id="ARBA00022729"/>
    </source>
</evidence>
<proteinExistence type="inferred from homology"/>
<accession>A0A363NSG7</accession>
<dbReference type="AlphaFoldDB" id="A0A363NSG7"/>
<comment type="subcellular location">
    <subcellularLocation>
        <location evidence="1">Cell outer membrane</location>
    </subcellularLocation>
</comment>
<dbReference type="EMBL" id="QCXX01000004">
    <property type="protein sequence ID" value="PUV23591.1"/>
    <property type="molecule type" value="Genomic_DNA"/>
</dbReference>
<evidence type="ECO:0000256" key="2">
    <source>
        <dbReference type="ARBA" id="ARBA00006275"/>
    </source>
</evidence>
<comment type="caution">
    <text evidence="8">The sequence shown here is derived from an EMBL/GenBank/DDBJ whole genome shotgun (WGS) entry which is preliminary data.</text>
</comment>
<evidence type="ECO:0000256" key="1">
    <source>
        <dbReference type="ARBA" id="ARBA00004442"/>
    </source>
</evidence>
<evidence type="ECO:0000259" key="6">
    <source>
        <dbReference type="Pfam" id="PF07980"/>
    </source>
</evidence>
<dbReference type="Pfam" id="PF14322">
    <property type="entry name" value="SusD-like_3"/>
    <property type="match status" value="1"/>
</dbReference>
<keyword evidence="9" id="KW-1185">Reference proteome</keyword>
<dbReference type="SUPFAM" id="SSF48452">
    <property type="entry name" value="TPR-like"/>
    <property type="match status" value="1"/>
</dbReference>
<dbReference type="Pfam" id="PF07980">
    <property type="entry name" value="SusD_RagB"/>
    <property type="match status" value="1"/>
</dbReference>
<keyword evidence="5" id="KW-0998">Cell outer membrane</keyword>
<evidence type="ECO:0000259" key="7">
    <source>
        <dbReference type="Pfam" id="PF14322"/>
    </source>
</evidence>
<name>A0A363NSG7_9SPHI</name>
<dbReference type="PROSITE" id="PS51257">
    <property type="entry name" value="PROKAR_LIPOPROTEIN"/>
    <property type="match status" value="1"/>
</dbReference>
<dbReference type="Gene3D" id="1.25.40.390">
    <property type="match status" value="1"/>
</dbReference>
<dbReference type="OrthoDB" id="629561at2"/>
<evidence type="ECO:0000256" key="4">
    <source>
        <dbReference type="ARBA" id="ARBA00023136"/>
    </source>
</evidence>
<dbReference type="InterPro" id="IPR033985">
    <property type="entry name" value="SusD-like_N"/>
</dbReference>
<comment type="similarity">
    <text evidence="2">Belongs to the SusD family.</text>
</comment>
<organism evidence="8 9">
    <name type="scientific">Sphingobacterium athyrii</name>
    <dbReference type="NCBI Taxonomy" id="2152717"/>
    <lineage>
        <taxon>Bacteria</taxon>
        <taxon>Pseudomonadati</taxon>
        <taxon>Bacteroidota</taxon>
        <taxon>Sphingobacteriia</taxon>
        <taxon>Sphingobacteriales</taxon>
        <taxon>Sphingobacteriaceae</taxon>
        <taxon>Sphingobacterium</taxon>
    </lineage>
</organism>
<evidence type="ECO:0000256" key="5">
    <source>
        <dbReference type="ARBA" id="ARBA00023237"/>
    </source>
</evidence>
<dbReference type="InterPro" id="IPR012944">
    <property type="entry name" value="SusD_RagB_dom"/>
</dbReference>
<feature type="domain" description="RagB/SusD" evidence="6">
    <location>
        <begin position="343"/>
        <end position="465"/>
    </location>
</feature>
<evidence type="ECO:0000313" key="9">
    <source>
        <dbReference type="Proteomes" id="UP000250831"/>
    </source>
</evidence>
<reference evidence="8 9" key="1">
    <citation type="submission" date="2018-04" db="EMBL/GenBank/DDBJ databases">
        <title>Sphingobacterium sp. M46 Genome.</title>
        <authorList>
            <person name="Cheng J."/>
            <person name="Li Y."/>
        </authorList>
    </citation>
    <scope>NUCLEOTIDE SEQUENCE [LARGE SCALE GENOMIC DNA]</scope>
    <source>
        <strain evidence="8 9">M46</strain>
    </source>
</reference>
<feature type="domain" description="SusD-like N-terminal" evidence="7">
    <location>
        <begin position="82"/>
        <end position="222"/>
    </location>
</feature>
<sequence length="474" mass="54263">MTFKTLAAAFVTLVVFSACDKYLDITPKGSQLVSTAQDYYDLVAYPNRGYPINNFQYLVDDQYMKESNVIGLTPNMNTINFLFQEQEDRVSRITASSFYNQCYKYIAQWNMIISLVDESTGDSQLKTLAKAEAKMFRAFDYFHLINVYAKAYDANTASQDGGVCIMDKYDLEAKPAKSTVQQVYDFIQKDIEDALPYLQEKPTNPYHPSLAFAYALKAKVHLFKREVVEAQAAAEKALQLNGQLIDLVQYEKLGGPSKTPIIAENNPEVLSYMYVNGYTEMNFGYSYILSPELTSMFDKEDKRFSLFYTTSNASFLDIGAGASYYNVKYTAFFFPTVGLKTPEIYLMLAECYARQDQFTKAIDMLNTLRKTRIEGDKAILAVPTTRKEAMNLVINERRKELPIGFHRFFDLKRLNLEPDYAKTLVRVFPIVNKTVEQKTYTLAPNSRMYIIPFPLDAMKLNPNLRLNTDETVPF</sequence>
<dbReference type="RefSeq" id="WP_108634934.1">
    <property type="nucleotide sequence ID" value="NZ_QCXX01000004.1"/>
</dbReference>
<evidence type="ECO:0000313" key="8">
    <source>
        <dbReference type="EMBL" id="PUV23591.1"/>
    </source>
</evidence>
<keyword evidence="4" id="KW-0472">Membrane</keyword>
<protein>
    <submittedName>
        <fullName evidence="8">RagB/SusD family nutrient uptake outer membrane protein</fullName>
    </submittedName>
</protein>
<keyword evidence="3" id="KW-0732">Signal</keyword>
<dbReference type="Proteomes" id="UP000250831">
    <property type="component" value="Unassembled WGS sequence"/>
</dbReference>
<dbReference type="InterPro" id="IPR011990">
    <property type="entry name" value="TPR-like_helical_dom_sf"/>
</dbReference>